<evidence type="ECO:0000313" key="1">
    <source>
        <dbReference type="EMBL" id="QJA95423.1"/>
    </source>
</evidence>
<proteinExistence type="predicted"/>
<reference evidence="1" key="1">
    <citation type="submission" date="2020-03" db="EMBL/GenBank/DDBJ databases">
        <title>The deep terrestrial virosphere.</title>
        <authorList>
            <person name="Holmfeldt K."/>
            <person name="Nilsson E."/>
            <person name="Simone D."/>
            <person name="Lopez-Fernandez M."/>
            <person name="Wu X."/>
            <person name="de Brujin I."/>
            <person name="Lundin D."/>
            <person name="Andersson A."/>
            <person name="Bertilsson S."/>
            <person name="Dopson M."/>
        </authorList>
    </citation>
    <scope>NUCLEOTIDE SEQUENCE</scope>
    <source>
        <strain evidence="1">MM415B05390</strain>
    </source>
</reference>
<accession>A0A6M3LLM0</accession>
<dbReference type="AlphaFoldDB" id="A0A6M3LLM0"/>
<dbReference type="EMBL" id="MT143313">
    <property type="protein sequence ID" value="QJA95423.1"/>
    <property type="molecule type" value="Genomic_DNA"/>
</dbReference>
<protein>
    <submittedName>
        <fullName evidence="1">Uncharacterized protein</fullName>
    </submittedName>
</protein>
<gene>
    <name evidence="1" type="ORF">MM415B05390_0006</name>
</gene>
<name>A0A6M3LLM0_9ZZZZ</name>
<organism evidence="1">
    <name type="scientific">viral metagenome</name>
    <dbReference type="NCBI Taxonomy" id="1070528"/>
    <lineage>
        <taxon>unclassified sequences</taxon>
        <taxon>metagenomes</taxon>
        <taxon>organismal metagenomes</taxon>
    </lineage>
</organism>
<sequence length="78" mass="9092">MERFNGLDGKPSPNYYWEVSGTVFIFLPSREEAESLIPDMEYLGYYKCDVDKATNSEVGLRPVRYLLRCSWCQGEELE</sequence>